<dbReference type="EMBL" id="CM007648">
    <property type="protein sequence ID" value="ONM22648.1"/>
    <property type="molecule type" value="Genomic_DNA"/>
</dbReference>
<dbReference type="InterPro" id="IPR002213">
    <property type="entry name" value="UDP_glucos_trans"/>
</dbReference>
<dbReference type="ExpressionAtlas" id="A0A1D6ESG2">
    <property type="expression patterns" value="baseline and differential"/>
</dbReference>
<keyword evidence="6" id="KW-1185">Reference proteome</keyword>
<dbReference type="SMR" id="A0A1D6ESG2"/>
<evidence type="ECO:0000256" key="3">
    <source>
        <dbReference type="SAM" id="MobiDB-lite"/>
    </source>
</evidence>
<dbReference type="Gramene" id="Zm00001eb102070_T001">
    <property type="protein sequence ID" value="Zm00001eb102070_P001"/>
    <property type="gene ID" value="Zm00001eb102070"/>
</dbReference>
<evidence type="ECO:0000256" key="1">
    <source>
        <dbReference type="ARBA" id="ARBA00009995"/>
    </source>
</evidence>
<dbReference type="SUPFAM" id="SSF53756">
    <property type="entry name" value="UDP-Glycosyltransferase/glycogen phosphorylase"/>
    <property type="match status" value="1"/>
</dbReference>
<evidence type="ECO:0000313" key="6">
    <source>
        <dbReference type="Proteomes" id="UP000007305"/>
    </source>
</evidence>
<accession>A0A1D6ESG2</accession>
<feature type="compositionally biased region" description="Low complexity" evidence="3">
    <location>
        <begin position="96"/>
        <end position="106"/>
    </location>
</feature>
<reference evidence="5" key="2">
    <citation type="submission" date="2019-07" db="EMBL/GenBank/DDBJ databases">
        <authorList>
            <person name="Seetharam A."/>
            <person name="Woodhouse M."/>
            <person name="Cannon E."/>
        </authorList>
    </citation>
    <scope>NUCLEOTIDE SEQUENCE [LARGE SCALE GENOMIC DNA]</scope>
    <source>
        <strain evidence="5">cv. B73</strain>
    </source>
</reference>
<dbReference type="GeneID" id="109944057"/>
<dbReference type="EnsemblPlants" id="Zm00001eb102070_T001">
    <property type="protein sequence ID" value="Zm00001eb102070_P001"/>
    <property type="gene ID" value="Zm00001eb102070"/>
</dbReference>
<comment type="similarity">
    <text evidence="1">Belongs to the UDP-glycosyltransferase family.</text>
</comment>
<dbReference type="STRING" id="4577.A0A1D6ESG2"/>
<proteinExistence type="inferred from homology"/>
<sequence>MESLCAGVPMLCWPFFAEQQTNSRYTYVEWGVAMEIGQDVRREAVEEKIREAMGGEKGMEMQRRWAERREWRCSAAWESGSRLVSARRGPEGAHMPTSTSWSPTCSSRVAARVLRRVSLRTPPLSNDSD</sequence>
<gene>
    <name evidence="5" type="primary">LOC109944057</name>
    <name evidence="4" type="ORF">ZEAMMB73_Zm00001d006043</name>
</gene>
<evidence type="ECO:0000313" key="4">
    <source>
        <dbReference type="EMBL" id="ONM22648.1"/>
    </source>
</evidence>
<dbReference type="GO" id="GO:0008194">
    <property type="term" value="F:UDP-glycosyltransferase activity"/>
    <property type="evidence" value="ECO:0007669"/>
    <property type="project" value="InterPro"/>
</dbReference>
<evidence type="ECO:0000256" key="2">
    <source>
        <dbReference type="ARBA" id="ARBA00022679"/>
    </source>
</evidence>
<dbReference type="Gene3D" id="3.40.50.2000">
    <property type="entry name" value="Glycogen Phosphorylase B"/>
    <property type="match status" value="1"/>
</dbReference>
<organism evidence="4">
    <name type="scientific">Zea mays</name>
    <name type="common">Maize</name>
    <dbReference type="NCBI Taxonomy" id="4577"/>
    <lineage>
        <taxon>Eukaryota</taxon>
        <taxon>Viridiplantae</taxon>
        <taxon>Streptophyta</taxon>
        <taxon>Embryophyta</taxon>
        <taxon>Tracheophyta</taxon>
        <taxon>Spermatophyta</taxon>
        <taxon>Magnoliopsida</taxon>
        <taxon>Liliopsida</taxon>
        <taxon>Poales</taxon>
        <taxon>Poaceae</taxon>
        <taxon>PACMAD clade</taxon>
        <taxon>Panicoideae</taxon>
        <taxon>Andropogonodae</taxon>
        <taxon>Andropogoneae</taxon>
        <taxon>Tripsacinae</taxon>
        <taxon>Zea</taxon>
    </lineage>
</organism>
<reference evidence="4 6" key="1">
    <citation type="submission" date="2015-12" db="EMBL/GenBank/DDBJ databases">
        <title>Update maize B73 reference genome by single molecule sequencing technologies.</title>
        <authorList>
            <consortium name="Maize Genome Sequencing Project"/>
            <person name="Ware D."/>
        </authorList>
    </citation>
    <scope>NUCLEOTIDE SEQUENCE [LARGE SCALE GENOMIC DNA]</scope>
    <source>
        <strain evidence="6">cv. B73</strain>
        <tissue evidence="4">Seedling</tissue>
    </source>
</reference>
<dbReference type="Pfam" id="PF00201">
    <property type="entry name" value="UDPGT"/>
    <property type="match status" value="1"/>
</dbReference>
<reference evidence="5" key="3">
    <citation type="submission" date="2021-05" db="UniProtKB">
        <authorList>
            <consortium name="EnsemblPlants"/>
        </authorList>
    </citation>
    <scope>IDENTIFICATION</scope>
    <source>
        <strain evidence="5">cv. B73</strain>
    </source>
</reference>
<dbReference type="Proteomes" id="UP000007305">
    <property type="component" value="Chromosome 2"/>
</dbReference>
<name>A0A1D6ESG2_MAIZE</name>
<dbReference type="PANTHER" id="PTHR11926">
    <property type="entry name" value="GLUCOSYL/GLUCURONOSYL TRANSFERASES"/>
    <property type="match status" value="1"/>
</dbReference>
<feature type="region of interest" description="Disordered" evidence="3">
    <location>
        <begin position="84"/>
        <end position="106"/>
    </location>
</feature>
<evidence type="ECO:0000313" key="5">
    <source>
        <dbReference type="EnsemblPlants" id="Zm00001eb102070_P001"/>
    </source>
</evidence>
<dbReference type="AlphaFoldDB" id="A0A1D6ESG2"/>
<dbReference type="OrthoDB" id="780888at2759"/>
<protein>
    <submittedName>
        <fullName evidence="4">Cytokinin-O-glucosyltransferase 2</fullName>
    </submittedName>
</protein>
<dbReference type="RefSeq" id="XP_035821322.1">
    <property type="nucleotide sequence ID" value="XM_035965429.1"/>
</dbReference>
<keyword evidence="2 4" id="KW-0808">Transferase</keyword>
<dbReference type="PANTHER" id="PTHR11926:SF1359">
    <property type="entry name" value="GLYCOSYLTRANSFERASE"/>
    <property type="match status" value="1"/>
</dbReference>